<organism evidence="4 5">
    <name type="scientific">Kazachstania africana (strain ATCC 22294 / BCRC 22015 / CBS 2517 / CECT 1963 / NBRC 1671 / NRRL Y-8276)</name>
    <name type="common">Yeast</name>
    <name type="synonym">Kluyveromyces africanus</name>
    <dbReference type="NCBI Taxonomy" id="1071382"/>
    <lineage>
        <taxon>Eukaryota</taxon>
        <taxon>Fungi</taxon>
        <taxon>Dikarya</taxon>
        <taxon>Ascomycota</taxon>
        <taxon>Saccharomycotina</taxon>
        <taxon>Saccharomycetes</taxon>
        <taxon>Saccharomycetales</taxon>
        <taxon>Saccharomycetaceae</taxon>
        <taxon>Kazachstania</taxon>
    </lineage>
</organism>
<dbReference type="AlphaFoldDB" id="H2B0D2"/>
<dbReference type="GO" id="GO:0005761">
    <property type="term" value="C:mitochondrial ribosome"/>
    <property type="evidence" value="ECO:0007669"/>
    <property type="project" value="EnsemblFungi"/>
</dbReference>
<evidence type="ECO:0000313" key="4">
    <source>
        <dbReference type="EMBL" id="CCF60082.1"/>
    </source>
</evidence>
<dbReference type="InParanoid" id="H2B0D2"/>
<dbReference type="Proteomes" id="UP000005220">
    <property type="component" value="Chromosome 10"/>
</dbReference>
<dbReference type="GO" id="GO:0006103">
    <property type="term" value="P:2-oxoglutarate metabolic process"/>
    <property type="evidence" value="ECO:0007669"/>
    <property type="project" value="EnsemblFungi"/>
</dbReference>
<dbReference type="RefSeq" id="XP_003959217.1">
    <property type="nucleotide sequence ID" value="XM_003959168.1"/>
</dbReference>
<protein>
    <submittedName>
        <fullName evidence="4">Uncharacterized protein</fullName>
    </submittedName>
</protein>
<name>H2B0D2_KAZAF</name>
<comment type="similarity">
    <text evidence="3">Belongs to the alpha-ketoglutarate dehydrogenase component 4 family.</text>
</comment>
<dbReference type="GO" id="GO:0003735">
    <property type="term" value="F:structural constituent of ribosome"/>
    <property type="evidence" value="ECO:0007669"/>
    <property type="project" value="EnsemblFungi"/>
</dbReference>
<dbReference type="GO" id="GO:0045252">
    <property type="term" value="C:oxoglutarate dehydrogenase complex"/>
    <property type="evidence" value="ECO:0007669"/>
    <property type="project" value="EnsemblFungi"/>
</dbReference>
<dbReference type="FunCoup" id="H2B0D2">
    <property type="interactions" value="113"/>
</dbReference>
<dbReference type="OrthoDB" id="2116030at2759"/>
<dbReference type="HOGENOM" id="CLU_1981974_0_0_1"/>
<accession>H2B0D2</accession>
<gene>
    <name evidence="4" type="primary">KAFR0J00140</name>
    <name evidence="4" type="ORF">KAFR_0J00140</name>
</gene>
<dbReference type="EMBL" id="HE650830">
    <property type="protein sequence ID" value="CCF60082.1"/>
    <property type="molecule type" value="Genomic_DNA"/>
</dbReference>
<evidence type="ECO:0000256" key="3">
    <source>
        <dbReference type="ARBA" id="ARBA00043970"/>
    </source>
</evidence>
<dbReference type="GO" id="GO:0006099">
    <property type="term" value="P:tricarboxylic acid cycle"/>
    <property type="evidence" value="ECO:0007669"/>
    <property type="project" value="EnsemblFungi"/>
</dbReference>
<evidence type="ECO:0000256" key="2">
    <source>
        <dbReference type="ARBA" id="ARBA00023128"/>
    </source>
</evidence>
<evidence type="ECO:0000313" key="5">
    <source>
        <dbReference type="Proteomes" id="UP000005220"/>
    </source>
</evidence>
<sequence>MKQSLVRLAEFYKPSIRFVGGPHKFPAEVQPNLPHPCTPDTNLLPGSDLCLPASEYLSKVKPFVVVPYRNSQVGTSLTERYKFVDRSLKDNEVASVNDLPLKFHLKPIEESEIDLINSGGAY</sequence>
<dbReference type="InterPro" id="IPR020373">
    <property type="entry name" value="Kgd4/YMR-31"/>
</dbReference>
<dbReference type="GO" id="GO:0004591">
    <property type="term" value="F:oxoglutarate dehydrogenase (succinyl-transferring) activity"/>
    <property type="evidence" value="ECO:0007669"/>
    <property type="project" value="EnsemblFungi"/>
</dbReference>
<dbReference type="KEGG" id="kaf:KAFR_0J00140"/>
<reference evidence="4 5" key="1">
    <citation type="journal article" date="2011" name="Proc. Natl. Acad. Sci. U.S.A.">
        <title>Evolutionary erosion of yeast sex chromosomes by mating-type switching accidents.</title>
        <authorList>
            <person name="Gordon J.L."/>
            <person name="Armisen D."/>
            <person name="Proux-Wera E."/>
            <person name="Oheigeartaigh S.S."/>
            <person name="Byrne K.P."/>
            <person name="Wolfe K.H."/>
        </authorList>
    </citation>
    <scope>NUCLEOTIDE SEQUENCE [LARGE SCALE GENOMIC DNA]</scope>
    <source>
        <strain evidence="5">ATCC 22294 / BCRC 22015 / CBS 2517 / CECT 1963 / NBRC 1671 / NRRL Y-8276</strain>
    </source>
</reference>
<proteinExistence type="inferred from homology"/>
<comment type="subcellular location">
    <subcellularLocation>
        <location evidence="1">Mitochondrion</location>
    </subcellularLocation>
</comment>
<dbReference type="Pfam" id="PF10937">
    <property type="entry name" value="Kgd4-YMR31"/>
    <property type="match status" value="1"/>
</dbReference>
<keyword evidence="5" id="KW-1185">Reference proteome</keyword>
<evidence type="ECO:0000256" key="1">
    <source>
        <dbReference type="ARBA" id="ARBA00004173"/>
    </source>
</evidence>
<dbReference type="GeneID" id="13883729"/>
<dbReference type="eggNOG" id="ENOG502S4IB">
    <property type="taxonomic scope" value="Eukaryota"/>
</dbReference>
<keyword evidence="2" id="KW-0496">Mitochondrion</keyword>